<dbReference type="AlphaFoldDB" id="A0A0B3YW95"/>
<proteinExistence type="predicted"/>
<evidence type="ECO:0000256" key="1">
    <source>
        <dbReference type="SAM" id="SignalP"/>
    </source>
</evidence>
<dbReference type="GeneID" id="56267664"/>
<dbReference type="OrthoDB" id="6332716at2"/>
<name>A0A0B3YW95_9ALTE</name>
<dbReference type="EMBL" id="JWLW01000065">
    <property type="protein sequence ID" value="KHT44985.1"/>
    <property type="molecule type" value="Genomic_DNA"/>
</dbReference>
<feature type="chain" id="PRO_5002083794" evidence="1">
    <location>
        <begin position="24"/>
        <end position="79"/>
    </location>
</feature>
<evidence type="ECO:0000313" key="3">
    <source>
        <dbReference type="Proteomes" id="UP000031197"/>
    </source>
</evidence>
<sequence length="79" mass="8454">MKGLRFIGLGLVGLSAMAFSVIAAASDEAPAELVAELTQFCKEIAEEEGTKGKSEDVFVLECVNDELEAEGYQKLKSLN</sequence>
<dbReference type="Proteomes" id="UP000031197">
    <property type="component" value="Unassembled WGS sequence"/>
</dbReference>
<dbReference type="RefSeq" id="WP_014976932.1">
    <property type="nucleotide sequence ID" value="NZ_JWLW01000065.1"/>
</dbReference>
<comment type="caution">
    <text evidence="2">The sequence shown here is derived from an EMBL/GenBank/DDBJ whole genome shotgun (WGS) entry which is preliminary data.</text>
</comment>
<organism evidence="2 3">
    <name type="scientific">Alteromonas marina</name>
    <dbReference type="NCBI Taxonomy" id="203795"/>
    <lineage>
        <taxon>Bacteria</taxon>
        <taxon>Pseudomonadati</taxon>
        <taxon>Pseudomonadota</taxon>
        <taxon>Gammaproteobacteria</taxon>
        <taxon>Alteromonadales</taxon>
        <taxon>Alteromonadaceae</taxon>
        <taxon>Alteromonas/Salinimonas group</taxon>
        <taxon>Alteromonas</taxon>
    </lineage>
</organism>
<feature type="signal peptide" evidence="1">
    <location>
        <begin position="1"/>
        <end position="23"/>
    </location>
</feature>
<accession>A0A0B3YW95</accession>
<reference evidence="2 3" key="1">
    <citation type="submission" date="2014-12" db="EMBL/GenBank/DDBJ databases">
        <title>Genome sequencing of Alteromonas marina AD001.</title>
        <authorList>
            <person name="Adrian T.G.S."/>
            <person name="Chan K.G."/>
        </authorList>
    </citation>
    <scope>NUCLEOTIDE SEQUENCE [LARGE SCALE GENOMIC DNA]</scope>
    <source>
        <strain evidence="2 3">AD001</strain>
    </source>
</reference>
<gene>
    <name evidence="2" type="ORF">RJ41_15545</name>
</gene>
<keyword evidence="3" id="KW-1185">Reference proteome</keyword>
<keyword evidence="1" id="KW-0732">Signal</keyword>
<protein>
    <submittedName>
        <fullName evidence="2">Uncharacterized protein</fullName>
    </submittedName>
</protein>
<evidence type="ECO:0000313" key="2">
    <source>
        <dbReference type="EMBL" id="KHT44985.1"/>
    </source>
</evidence>